<name>A0A5C5X650_9PLAN</name>
<reference evidence="1 2" key="1">
    <citation type="submission" date="2019-02" db="EMBL/GenBank/DDBJ databases">
        <title>Deep-cultivation of Planctomycetes and their phenomic and genomic characterization uncovers novel biology.</title>
        <authorList>
            <person name="Wiegand S."/>
            <person name="Jogler M."/>
            <person name="Boedeker C."/>
            <person name="Pinto D."/>
            <person name="Vollmers J."/>
            <person name="Rivas-Marin E."/>
            <person name="Kohn T."/>
            <person name="Peeters S.H."/>
            <person name="Heuer A."/>
            <person name="Rast P."/>
            <person name="Oberbeckmann S."/>
            <person name="Bunk B."/>
            <person name="Jeske O."/>
            <person name="Meyerdierks A."/>
            <person name="Storesund J.E."/>
            <person name="Kallscheuer N."/>
            <person name="Luecker S."/>
            <person name="Lage O.M."/>
            <person name="Pohl T."/>
            <person name="Merkel B.J."/>
            <person name="Hornburger P."/>
            <person name="Mueller R.-W."/>
            <person name="Bruemmer F."/>
            <person name="Labrenz M."/>
            <person name="Spormann A.M."/>
            <person name="Op Den Camp H."/>
            <person name="Overmann J."/>
            <person name="Amann R."/>
            <person name="Jetten M.S.M."/>
            <person name="Mascher T."/>
            <person name="Medema M.H."/>
            <person name="Devos D.P."/>
            <person name="Kaster A.-K."/>
            <person name="Ovreas L."/>
            <person name="Rohde M."/>
            <person name="Galperin M.Y."/>
            <person name="Jogler C."/>
        </authorList>
    </citation>
    <scope>NUCLEOTIDE SEQUENCE [LARGE SCALE GENOMIC DNA]</scope>
    <source>
        <strain evidence="1 2">KOR42</strain>
    </source>
</reference>
<sequence length="154" mass="17038">MLCSLSGTARTRQSGSIALRLQRLQMTNHFPVHRQTQSFLKSASLLWALVHSCALPVQQFTALTCARLKHFLFWCALTCTSKLSHLLDEKAQASAQERATCSKTAGSRIHPAFGRGVPPSTNRLQGRIRDAMGLRAAAFESYQLASRRDSRPSP</sequence>
<keyword evidence="2" id="KW-1185">Reference proteome</keyword>
<evidence type="ECO:0000313" key="1">
    <source>
        <dbReference type="EMBL" id="TWT58496.1"/>
    </source>
</evidence>
<dbReference type="AlphaFoldDB" id="A0A5C5X650"/>
<dbReference type="Proteomes" id="UP000317243">
    <property type="component" value="Unassembled WGS sequence"/>
</dbReference>
<gene>
    <name evidence="1" type="ORF">KOR42_18710</name>
</gene>
<organism evidence="1 2">
    <name type="scientific">Thalassoglobus neptunius</name>
    <dbReference type="NCBI Taxonomy" id="1938619"/>
    <lineage>
        <taxon>Bacteria</taxon>
        <taxon>Pseudomonadati</taxon>
        <taxon>Planctomycetota</taxon>
        <taxon>Planctomycetia</taxon>
        <taxon>Planctomycetales</taxon>
        <taxon>Planctomycetaceae</taxon>
        <taxon>Thalassoglobus</taxon>
    </lineage>
</organism>
<protein>
    <submittedName>
        <fullName evidence="1">Uncharacterized protein</fullName>
    </submittedName>
</protein>
<proteinExistence type="predicted"/>
<accession>A0A5C5X650</accession>
<dbReference type="EMBL" id="SIHI01000001">
    <property type="protein sequence ID" value="TWT58496.1"/>
    <property type="molecule type" value="Genomic_DNA"/>
</dbReference>
<comment type="caution">
    <text evidence="1">The sequence shown here is derived from an EMBL/GenBank/DDBJ whole genome shotgun (WGS) entry which is preliminary data.</text>
</comment>
<evidence type="ECO:0000313" key="2">
    <source>
        <dbReference type="Proteomes" id="UP000317243"/>
    </source>
</evidence>